<sequence>MLRRIITVLILIFAFIIGDTLTISASSDITKPTIKGIKLDKEAVEPGGQIRVQMEAEDLESGIDTAYVKLQKEGGGVERTVFLNYNAVSQKYEGTYNVPSDAGNGKWEVFFVYANDKAGNEYYTLTAGKSGLYQSFTIIGGFDDATKPTIKGIKLDKETVEPGGQIRVQMEAEDLGSGIDTAYVKLQ</sequence>
<gene>
    <name evidence="1" type="ORF">COK38_12430</name>
</gene>
<evidence type="ECO:0000313" key="1">
    <source>
        <dbReference type="EMBL" id="PFS00970.1"/>
    </source>
</evidence>
<name>A0AA44QAI5_BACCE</name>
<dbReference type="RefSeq" id="WP_141542411.1">
    <property type="nucleotide sequence ID" value="NZ_NVBO01000096.1"/>
</dbReference>
<dbReference type="EMBL" id="NVBO01000096">
    <property type="protein sequence ID" value="PFS00970.1"/>
    <property type="molecule type" value="Genomic_DNA"/>
</dbReference>
<protein>
    <submittedName>
        <fullName evidence="1">Uncharacterized protein</fullName>
    </submittedName>
</protein>
<proteinExistence type="predicted"/>
<reference evidence="1 2" key="1">
    <citation type="submission" date="2017-09" db="EMBL/GenBank/DDBJ databases">
        <title>Large-scale bioinformatics analysis of Bacillus genomes uncovers conserved roles of natural products in bacterial physiology.</title>
        <authorList>
            <consortium name="Agbiome Team Llc"/>
            <person name="Bleich R.M."/>
            <person name="Grubbs K.J."/>
            <person name="Santa Maria K.C."/>
            <person name="Allen S.E."/>
            <person name="Farag S."/>
            <person name="Shank E.A."/>
            <person name="Bowers A."/>
        </authorList>
    </citation>
    <scope>NUCLEOTIDE SEQUENCE [LARGE SCALE GENOMIC DNA]</scope>
    <source>
        <strain evidence="1 2">AFS067272</strain>
    </source>
</reference>
<dbReference type="Proteomes" id="UP000226357">
    <property type="component" value="Unassembled WGS sequence"/>
</dbReference>
<feature type="non-terminal residue" evidence="1">
    <location>
        <position position="187"/>
    </location>
</feature>
<evidence type="ECO:0000313" key="2">
    <source>
        <dbReference type="Proteomes" id="UP000226357"/>
    </source>
</evidence>
<dbReference type="AlphaFoldDB" id="A0AA44QAI5"/>
<comment type="caution">
    <text evidence="1">The sequence shown here is derived from an EMBL/GenBank/DDBJ whole genome shotgun (WGS) entry which is preliminary data.</text>
</comment>
<organism evidence="1 2">
    <name type="scientific">Bacillus cereus</name>
    <dbReference type="NCBI Taxonomy" id="1396"/>
    <lineage>
        <taxon>Bacteria</taxon>
        <taxon>Bacillati</taxon>
        <taxon>Bacillota</taxon>
        <taxon>Bacilli</taxon>
        <taxon>Bacillales</taxon>
        <taxon>Bacillaceae</taxon>
        <taxon>Bacillus</taxon>
        <taxon>Bacillus cereus group</taxon>
    </lineage>
</organism>
<accession>A0AA44QAI5</accession>